<keyword evidence="4" id="KW-1185">Reference proteome</keyword>
<dbReference type="PANTHER" id="PTHR44068">
    <property type="entry name" value="ZGC:194242"/>
    <property type="match status" value="1"/>
</dbReference>
<dbReference type="STRING" id="1447872.A0A1J9QBM4"/>
<dbReference type="AlphaFoldDB" id="A0A1J9QBM4"/>
<dbReference type="OrthoDB" id="540004at2759"/>
<evidence type="ECO:0000313" key="4">
    <source>
        <dbReference type="Proteomes" id="UP000182235"/>
    </source>
</evidence>
<dbReference type="Pfam" id="PF13649">
    <property type="entry name" value="Methyltransf_25"/>
    <property type="match status" value="1"/>
</dbReference>
<dbReference type="Gene3D" id="3.40.50.150">
    <property type="entry name" value="Vaccinia Virus protein VP39"/>
    <property type="match status" value="1"/>
</dbReference>
<proteinExistence type="predicted"/>
<sequence>MAIPNNGRTTAFLSTGDSDAENRRGSAENNPADRNTNTSSNAIGSNTYIKSLVQANYDIIAARYLAWATSFPSPRLEFLQKVMDRLETRAIARGSTKSKPYVLELGCGSGVPATQLMVRSGYAVTANDISAAQIQLAREHVVVSPTGDENEPSESGTVEFIHADMMDLDFPAGTFDAVVGLYSIFHLPVDEQEVLIGRIFHWLKEGGYLLMTVGAMDESGSAQENFLGEEMYWSWFPEKVYREIVSREGFVVVETEVRVEVEDGKEVHFLWILGRK</sequence>
<dbReference type="InterPro" id="IPR050447">
    <property type="entry name" value="Erg6_SMT_methyltransf"/>
</dbReference>
<name>A0A1J9QBM4_9EURO</name>
<organism evidence="3 4">
    <name type="scientific">Emergomyces pasteurianus Ep9510</name>
    <dbReference type="NCBI Taxonomy" id="1447872"/>
    <lineage>
        <taxon>Eukaryota</taxon>
        <taxon>Fungi</taxon>
        <taxon>Dikarya</taxon>
        <taxon>Ascomycota</taxon>
        <taxon>Pezizomycotina</taxon>
        <taxon>Eurotiomycetes</taxon>
        <taxon>Eurotiomycetidae</taxon>
        <taxon>Onygenales</taxon>
        <taxon>Ajellomycetaceae</taxon>
        <taxon>Emergomyces</taxon>
    </lineage>
</organism>
<accession>A0A1J9QBM4</accession>
<feature type="region of interest" description="Disordered" evidence="1">
    <location>
        <begin position="1"/>
        <end position="41"/>
    </location>
</feature>
<dbReference type="CDD" id="cd02440">
    <property type="entry name" value="AdoMet_MTases"/>
    <property type="match status" value="1"/>
</dbReference>
<dbReference type="EMBL" id="LGRN01000290">
    <property type="protein sequence ID" value="OJD13551.1"/>
    <property type="molecule type" value="Genomic_DNA"/>
</dbReference>
<dbReference type="InterPro" id="IPR029063">
    <property type="entry name" value="SAM-dependent_MTases_sf"/>
</dbReference>
<evidence type="ECO:0000313" key="3">
    <source>
        <dbReference type="EMBL" id="OJD13551.1"/>
    </source>
</evidence>
<dbReference type="Proteomes" id="UP000182235">
    <property type="component" value="Unassembled WGS sequence"/>
</dbReference>
<evidence type="ECO:0000256" key="1">
    <source>
        <dbReference type="SAM" id="MobiDB-lite"/>
    </source>
</evidence>
<comment type="caution">
    <text evidence="3">The sequence shown here is derived from an EMBL/GenBank/DDBJ whole genome shotgun (WGS) entry which is preliminary data.</text>
</comment>
<dbReference type="SUPFAM" id="SSF53335">
    <property type="entry name" value="S-adenosyl-L-methionine-dependent methyltransferases"/>
    <property type="match status" value="1"/>
</dbReference>
<evidence type="ECO:0000259" key="2">
    <source>
        <dbReference type="Pfam" id="PF13649"/>
    </source>
</evidence>
<protein>
    <recommendedName>
        <fullName evidence="2">Methyltransferase domain-containing protein</fullName>
    </recommendedName>
</protein>
<dbReference type="VEuPathDB" id="FungiDB:AJ78_06011"/>
<feature type="domain" description="Methyltransferase" evidence="2">
    <location>
        <begin position="102"/>
        <end position="207"/>
    </location>
</feature>
<dbReference type="PANTHER" id="PTHR44068:SF11">
    <property type="entry name" value="GERANYL DIPHOSPHATE 2-C-METHYLTRANSFERASE"/>
    <property type="match status" value="1"/>
</dbReference>
<gene>
    <name evidence="3" type="ORF">AJ78_06011</name>
</gene>
<dbReference type="InterPro" id="IPR041698">
    <property type="entry name" value="Methyltransf_25"/>
</dbReference>
<feature type="compositionally biased region" description="Polar residues" evidence="1">
    <location>
        <begin position="27"/>
        <end position="41"/>
    </location>
</feature>
<reference evidence="3 4" key="1">
    <citation type="submission" date="2015-07" db="EMBL/GenBank/DDBJ databases">
        <title>Emmonsia species relationships and genome sequence.</title>
        <authorList>
            <consortium name="The Broad Institute Genomics Platform"/>
            <person name="Cuomo C.A."/>
            <person name="Munoz J.F."/>
            <person name="Imamovic A."/>
            <person name="Priest M.E."/>
            <person name="Young S."/>
            <person name="Clay O.K."/>
            <person name="McEwen J.G."/>
        </authorList>
    </citation>
    <scope>NUCLEOTIDE SEQUENCE [LARGE SCALE GENOMIC DNA]</scope>
    <source>
        <strain evidence="3 4">UAMH 9510</strain>
    </source>
</reference>
<feature type="compositionally biased region" description="Polar residues" evidence="1">
    <location>
        <begin position="1"/>
        <end position="17"/>
    </location>
</feature>